<evidence type="ECO:0000256" key="7">
    <source>
        <dbReference type="ARBA" id="ARBA00023136"/>
    </source>
</evidence>
<dbReference type="GO" id="GO:0005886">
    <property type="term" value="C:plasma membrane"/>
    <property type="evidence" value="ECO:0007669"/>
    <property type="project" value="UniProtKB-SubCell"/>
</dbReference>
<dbReference type="AlphaFoldDB" id="A0A347UFX4"/>
<keyword evidence="5 8" id="KW-0812">Transmembrane</keyword>
<dbReference type="InterPro" id="IPR017850">
    <property type="entry name" value="Alkaline_phosphatase_core_sf"/>
</dbReference>
<feature type="transmembrane region" description="Helical" evidence="8">
    <location>
        <begin position="117"/>
        <end position="138"/>
    </location>
</feature>
<dbReference type="PANTHER" id="PTHR30443:SF0">
    <property type="entry name" value="PHOSPHOETHANOLAMINE TRANSFERASE EPTA"/>
    <property type="match status" value="1"/>
</dbReference>
<dbReference type="NCBIfam" id="NF028537">
    <property type="entry name" value="P_eth_NH2_trans"/>
    <property type="match status" value="1"/>
</dbReference>
<dbReference type="GO" id="GO:0016776">
    <property type="term" value="F:phosphotransferase activity, phosphate group as acceptor"/>
    <property type="evidence" value="ECO:0007669"/>
    <property type="project" value="TreeGrafter"/>
</dbReference>
<dbReference type="Pfam" id="PF00884">
    <property type="entry name" value="Sulfatase"/>
    <property type="match status" value="1"/>
</dbReference>
<evidence type="ECO:0000256" key="1">
    <source>
        <dbReference type="ARBA" id="ARBA00004429"/>
    </source>
</evidence>
<feature type="domain" description="Phosphoethanolamine transferase N-terminal" evidence="10">
    <location>
        <begin position="56"/>
        <end position="203"/>
    </location>
</feature>
<keyword evidence="12" id="KW-1185">Reference proteome</keyword>
<dbReference type="InterPro" id="IPR040423">
    <property type="entry name" value="PEA_transferase"/>
</dbReference>
<comment type="subcellular location">
    <subcellularLocation>
        <location evidence="1">Cell inner membrane</location>
        <topology evidence="1">Multi-pass membrane protein</topology>
    </subcellularLocation>
</comment>
<dbReference type="SUPFAM" id="SSF53649">
    <property type="entry name" value="Alkaline phosphatase-like"/>
    <property type="match status" value="1"/>
</dbReference>
<sequence>MKIENQADQRGISPVLLSIIVAAFIMAAYNNTFWGKAQRIFEGNTLHVALFGLAVFGLVLFIIALFSGKWLQKPFLILLLMTGGVSSYYMDTMGVMIDRDMIQNVMTTTMQEGKHLITFGFVSHVVIYAIIPSLFVLLVKVKRPPFVKALIRNVILAVFAFVLFAGLLMANYKTFSSAIRNNKDLMGSFQPGAPLTSTIRYANMMLNTRDIVLQPRGEDAVKGPLIMTAQKPVLTVIMVGETARAQNFGLLGYERNTTPELESIRDRITVFQDVSSCGTATATSLPCMFSRFGRSDYSYENGLANENLLDVLTHAGVNVEWYDNNTGDKGIAKRIGVNTSLTYLKDPVYCAVGECNDGIFMDVLKEKAATITQDTVLVFHMIGSHGPAYYLRYPKEYERFTPTCDKSELKDCSQDEIINTYDNTIAYTDHILAETIKFLQTQDNVIPAMFYMSDHGESLGENGIYLHGTPYFMAPDTQTRVPMILWFSQAYNNAFGLDPACMDTRAKQPATHENMFHTILGMMDINTSERNPDLDVVSACRTAAE</sequence>
<evidence type="ECO:0000313" key="12">
    <source>
        <dbReference type="Proteomes" id="UP000261704"/>
    </source>
</evidence>
<reference evidence="11 12" key="1">
    <citation type="submission" date="2018-09" db="EMBL/GenBank/DDBJ databases">
        <title>Profundibacter amoris BAR1 gen. nov., sp. nov., a new member of the Roseobacter clade isolated at Lokis Castle Vent Field on the Arctic Mid-Oceanic Ridge.</title>
        <authorList>
            <person name="Le Moine Bauer S."/>
            <person name="Sjoeberg A.G."/>
            <person name="L'Haridon S."/>
            <person name="Stokke R."/>
            <person name="Roalkvam I."/>
            <person name="Steen I.H."/>
            <person name="Dahle H."/>
        </authorList>
    </citation>
    <scope>NUCLEOTIDE SEQUENCE [LARGE SCALE GENOMIC DNA]</scope>
    <source>
        <strain evidence="11 12">BAR1</strain>
    </source>
</reference>
<evidence type="ECO:0000259" key="9">
    <source>
        <dbReference type="Pfam" id="PF00884"/>
    </source>
</evidence>
<keyword evidence="6 8" id="KW-1133">Transmembrane helix</keyword>
<dbReference type="CDD" id="cd16017">
    <property type="entry name" value="LptA"/>
    <property type="match status" value="1"/>
</dbReference>
<keyword evidence="4 11" id="KW-0808">Transferase</keyword>
<evidence type="ECO:0000256" key="3">
    <source>
        <dbReference type="ARBA" id="ARBA00022519"/>
    </source>
</evidence>
<dbReference type="EMBL" id="CP032125">
    <property type="protein sequence ID" value="AXX97752.1"/>
    <property type="molecule type" value="Genomic_DNA"/>
</dbReference>
<feature type="domain" description="Sulfatase N-terminal" evidence="9">
    <location>
        <begin position="235"/>
        <end position="525"/>
    </location>
</feature>
<protein>
    <submittedName>
        <fullName evidence="11">Phosphoethanolamine--lipid A transferase</fullName>
    </submittedName>
</protein>
<dbReference type="OrthoDB" id="9786870at2"/>
<accession>A0A347UFX4</accession>
<evidence type="ECO:0000256" key="4">
    <source>
        <dbReference type="ARBA" id="ARBA00022679"/>
    </source>
</evidence>
<keyword evidence="3" id="KW-0997">Cell inner membrane</keyword>
<dbReference type="PANTHER" id="PTHR30443">
    <property type="entry name" value="INNER MEMBRANE PROTEIN"/>
    <property type="match status" value="1"/>
</dbReference>
<dbReference type="KEGG" id="pamo:BAR1_07300"/>
<dbReference type="InterPro" id="IPR012549">
    <property type="entry name" value="EptA-like_N"/>
</dbReference>
<gene>
    <name evidence="11" type="ORF">BAR1_07300</name>
</gene>
<feature type="transmembrane region" description="Helical" evidence="8">
    <location>
        <begin position="75"/>
        <end position="97"/>
    </location>
</feature>
<feature type="transmembrane region" description="Helical" evidence="8">
    <location>
        <begin position="150"/>
        <end position="172"/>
    </location>
</feature>
<evidence type="ECO:0000256" key="8">
    <source>
        <dbReference type="SAM" id="Phobius"/>
    </source>
</evidence>
<dbReference type="Gene3D" id="3.40.720.10">
    <property type="entry name" value="Alkaline Phosphatase, subunit A"/>
    <property type="match status" value="1"/>
</dbReference>
<proteinExistence type="predicted"/>
<dbReference type="InterPro" id="IPR000917">
    <property type="entry name" value="Sulfatase_N"/>
</dbReference>
<evidence type="ECO:0000256" key="2">
    <source>
        <dbReference type="ARBA" id="ARBA00022475"/>
    </source>
</evidence>
<evidence type="ECO:0000256" key="5">
    <source>
        <dbReference type="ARBA" id="ARBA00022692"/>
    </source>
</evidence>
<evidence type="ECO:0000259" key="10">
    <source>
        <dbReference type="Pfam" id="PF08019"/>
    </source>
</evidence>
<dbReference type="GO" id="GO:0009244">
    <property type="term" value="P:lipopolysaccharide core region biosynthetic process"/>
    <property type="evidence" value="ECO:0007669"/>
    <property type="project" value="TreeGrafter"/>
</dbReference>
<name>A0A347UFX4_9RHOB</name>
<keyword evidence="7 8" id="KW-0472">Membrane</keyword>
<dbReference type="InterPro" id="IPR058130">
    <property type="entry name" value="PEA_transf_C"/>
</dbReference>
<feature type="transmembrane region" description="Helical" evidence="8">
    <location>
        <begin position="12"/>
        <end position="29"/>
    </location>
</feature>
<dbReference type="Pfam" id="PF08019">
    <property type="entry name" value="EptA_B_N"/>
    <property type="match status" value="1"/>
</dbReference>
<feature type="transmembrane region" description="Helical" evidence="8">
    <location>
        <begin position="49"/>
        <end position="68"/>
    </location>
</feature>
<dbReference type="RefSeq" id="WP_118942409.1">
    <property type="nucleotide sequence ID" value="NZ_CP032125.1"/>
</dbReference>
<evidence type="ECO:0000256" key="6">
    <source>
        <dbReference type="ARBA" id="ARBA00022989"/>
    </source>
</evidence>
<keyword evidence="2" id="KW-1003">Cell membrane</keyword>
<organism evidence="11 12">
    <name type="scientific">Profundibacter amoris</name>
    <dbReference type="NCBI Taxonomy" id="2171755"/>
    <lineage>
        <taxon>Bacteria</taxon>
        <taxon>Pseudomonadati</taxon>
        <taxon>Pseudomonadota</taxon>
        <taxon>Alphaproteobacteria</taxon>
        <taxon>Rhodobacterales</taxon>
        <taxon>Paracoccaceae</taxon>
        <taxon>Profundibacter</taxon>
    </lineage>
</organism>
<dbReference type="Proteomes" id="UP000261704">
    <property type="component" value="Chromosome"/>
</dbReference>
<evidence type="ECO:0000313" key="11">
    <source>
        <dbReference type="EMBL" id="AXX97752.1"/>
    </source>
</evidence>